<dbReference type="Pfam" id="PF13561">
    <property type="entry name" value="adh_short_C2"/>
    <property type="match status" value="1"/>
</dbReference>
<sequence>MKKFVVTGAAQGIGFQIAKDLLDQGHFVILNDLDFDLLVLAAKQLNEEGFVNFSVISSNAASHEFLEFLDIELNNTPGDLYGVVCNAGITTFGDFWSYQPSSLEAILEVNIKGTFFLIQKIASHLRDKKLPGSVVVISSVTGHIAHPNLAAYGMTKAALNQLVKNLVIDLSPFQIRINAVSPGATLTERTQSDSQYQNNWSEITPLGKPATVQDISEAVLFFLSEQSKHITGQALVVDGGWTSVGIPPNS</sequence>
<dbReference type="AlphaFoldDB" id="A0A437PWL0"/>
<reference evidence="3 4" key="1">
    <citation type="submission" date="2019-01" db="EMBL/GenBank/DDBJ databases">
        <authorList>
            <person name="Chen W.-M."/>
        </authorList>
    </citation>
    <scope>NUCLEOTIDE SEQUENCE [LARGE SCALE GENOMIC DNA]</scope>
    <source>
        <strain evidence="3 4">FSY-15</strain>
    </source>
</reference>
<dbReference type="GO" id="GO:0050664">
    <property type="term" value="F:oxidoreductase activity, acting on NAD(P)H, oxygen as acceptor"/>
    <property type="evidence" value="ECO:0007669"/>
    <property type="project" value="TreeGrafter"/>
</dbReference>
<dbReference type="CDD" id="cd05233">
    <property type="entry name" value="SDR_c"/>
    <property type="match status" value="1"/>
</dbReference>
<evidence type="ECO:0000256" key="1">
    <source>
        <dbReference type="ARBA" id="ARBA00006484"/>
    </source>
</evidence>
<protein>
    <submittedName>
        <fullName evidence="3">SDR family oxidoreductase</fullName>
    </submittedName>
</protein>
<keyword evidence="2" id="KW-0560">Oxidoreductase</keyword>
<evidence type="ECO:0000313" key="4">
    <source>
        <dbReference type="Proteomes" id="UP000282832"/>
    </source>
</evidence>
<dbReference type="RefSeq" id="WP_127802206.1">
    <property type="nucleotide sequence ID" value="NZ_SACY01000001.1"/>
</dbReference>
<comment type="similarity">
    <text evidence="1">Belongs to the short-chain dehydrogenases/reductases (SDR) family.</text>
</comment>
<dbReference type="PANTHER" id="PTHR43008:SF4">
    <property type="entry name" value="CHAIN DEHYDROGENASE, PUTATIVE (AFU_ORTHOLOGUE AFUA_4G08710)-RELATED"/>
    <property type="match status" value="1"/>
</dbReference>
<dbReference type="InterPro" id="IPR036291">
    <property type="entry name" value="NAD(P)-bd_dom_sf"/>
</dbReference>
<dbReference type="OrthoDB" id="9788235at2"/>
<dbReference type="EMBL" id="SACY01000001">
    <property type="protein sequence ID" value="RVU26655.1"/>
    <property type="molecule type" value="Genomic_DNA"/>
</dbReference>
<name>A0A437PWL0_9BACT</name>
<evidence type="ECO:0000313" key="3">
    <source>
        <dbReference type="EMBL" id="RVU26655.1"/>
    </source>
</evidence>
<dbReference type="PANTHER" id="PTHR43008">
    <property type="entry name" value="BENZIL REDUCTASE"/>
    <property type="match status" value="1"/>
</dbReference>
<dbReference type="Gene3D" id="3.40.50.720">
    <property type="entry name" value="NAD(P)-binding Rossmann-like Domain"/>
    <property type="match status" value="1"/>
</dbReference>
<evidence type="ECO:0000256" key="2">
    <source>
        <dbReference type="ARBA" id="ARBA00023002"/>
    </source>
</evidence>
<dbReference type="FunFam" id="3.40.50.720:FF:000084">
    <property type="entry name" value="Short-chain dehydrogenase reductase"/>
    <property type="match status" value="1"/>
</dbReference>
<accession>A0A437PWL0</accession>
<dbReference type="InterPro" id="IPR002347">
    <property type="entry name" value="SDR_fam"/>
</dbReference>
<proteinExistence type="inferred from homology"/>
<dbReference type="SUPFAM" id="SSF51735">
    <property type="entry name" value="NAD(P)-binding Rossmann-fold domains"/>
    <property type="match status" value="1"/>
</dbReference>
<dbReference type="Proteomes" id="UP000282832">
    <property type="component" value="Unassembled WGS sequence"/>
</dbReference>
<gene>
    <name evidence="3" type="ORF">EOJ36_01275</name>
</gene>
<dbReference type="PRINTS" id="PR00081">
    <property type="entry name" value="GDHRDH"/>
</dbReference>
<organism evidence="3 4">
    <name type="scientific">Sandaracinomonas limnophila</name>
    <dbReference type="NCBI Taxonomy" id="1862386"/>
    <lineage>
        <taxon>Bacteria</taxon>
        <taxon>Pseudomonadati</taxon>
        <taxon>Bacteroidota</taxon>
        <taxon>Cytophagia</taxon>
        <taxon>Cytophagales</taxon>
        <taxon>Flectobacillaceae</taxon>
        <taxon>Sandaracinomonas</taxon>
    </lineage>
</organism>
<comment type="caution">
    <text evidence="3">The sequence shown here is derived from an EMBL/GenBank/DDBJ whole genome shotgun (WGS) entry which is preliminary data.</text>
</comment>
<keyword evidence="4" id="KW-1185">Reference proteome</keyword>